<dbReference type="GO" id="GO:0032589">
    <property type="term" value="C:neuron projection membrane"/>
    <property type="evidence" value="ECO:0007669"/>
    <property type="project" value="TreeGrafter"/>
</dbReference>
<dbReference type="EMBL" id="VSRR010000672">
    <property type="protein sequence ID" value="MPC18361.1"/>
    <property type="molecule type" value="Genomic_DNA"/>
</dbReference>
<dbReference type="SUPFAM" id="SSF48726">
    <property type="entry name" value="Immunoglobulin"/>
    <property type="match status" value="1"/>
</dbReference>
<dbReference type="OrthoDB" id="5969816at2759"/>
<keyword evidence="1" id="KW-0812">Transmembrane</keyword>
<keyword evidence="2" id="KW-0732">Signal</keyword>
<evidence type="ECO:0000313" key="4">
    <source>
        <dbReference type="EMBL" id="MPC18361.1"/>
    </source>
</evidence>
<dbReference type="InterPro" id="IPR013783">
    <property type="entry name" value="Ig-like_fold"/>
</dbReference>
<organism evidence="4 5">
    <name type="scientific">Portunus trituberculatus</name>
    <name type="common">Swimming crab</name>
    <name type="synonym">Neptunus trituberculatus</name>
    <dbReference type="NCBI Taxonomy" id="210409"/>
    <lineage>
        <taxon>Eukaryota</taxon>
        <taxon>Metazoa</taxon>
        <taxon>Ecdysozoa</taxon>
        <taxon>Arthropoda</taxon>
        <taxon>Crustacea</taxon>
        <taxon>Multicrustacea</taxon>
        <taxon>Malacostraca</taxon>
        <taxon>Eumalacostraca</taxon>
        <taxon>Eucarida</taxon>
        <taxon>Decapoda</taxon>
        <taxon>Pleocyemata</taxon>
        <taxon>Brachyura</taxon>
        <taxon>Eubrachyura</taxon>
        <taxon>Portunoidea</taxon>
        <taxon>Portunidae</taxon>
        <taxon>Portuninae</taxon>
        <taxon>Portunus</taxon>
    </lineage>
</organism>
<dbReference type="InterPro" id="IPR007110">
    <property type="entry name" value="Ig-like_dom"/>
</dbReference>
<reference evidence="4 5" key="1">
    <citation type="submission" date="2019-05" db="EMBL/GenBank/DDBJ databases">
        <title>Another draft genome of Portunus trituberculatus and its Hox gene families provides insights of decapod evolution.</title>
        <authorList>
            <person name="Jeong J.-H."/>
            <person name="Song I."/>
            <person name="Kim S."/>
            <person name="Choi T."/>
            <person name="Kim D."/>
            <person name="Ryu S."/>
            <person name="Kim W."/>
        </authorList>
    </citation>
    <scope>NUCLEOTIDE SEQUENCE [LARGE SCALE GENOMIC DNA]</scope>
    <source>
        <tissue evidence="4">Muscle</tissue>
    </source>
</reference>
<feature type="transmembrane region" description="Helical" evidence="1">
    <location>
        <begin position="145"/>
        <end position="164"/>
    </location>
</feature>
<comment type="caution">
    <text evidence="4">The sequence shown here is derived from an EMBL/GenBank/DDBJ whole genome shotgun (WGS) entry which is preliminary data.</text>
</comment>
<feature type="chain" id="PRO_5022883732" description="Ig-like domain-containing protein" evidence="2">
    <location>
        <begin position="21"/>
        <end position="165"/>
    </location>
</feature>
<dbReference type="PROSITE" id="PS50835">
    <property type="entry name" value="IG_LIKE"/>
    <property type="match status" value="1"/>
</dbReference>
<sequence>MSNTKTRAMTIISMFSFAQSDLCIYLCQQTFTSQTPPTHAHFLCSFSSRYPPQLFPATNPSQDWPLLAQFQIISYDSSRGGVTVILEKGDLTTSTLLIQKARPSDSGRYDCNPSNADSANITVHVLYGEHQAAMQHGGQSAYTNSSLGIILFLLGLLTALHATLK</sequence>
<dbReference type="AlphaFoldDB" id="A0A5B7DAK3"/>
<keyword evidence="1" id="KW-0472">Membrane</keyword>
<feature type="signal peptide" evidence="2">
    <location>
        <begin position="1"/>
        <end position="20"/>
    </location>
</feature>
<name>A0A5B7DAK3_PORTR</name>
<dbReference type="PANTHER" id="PTHR23279:SF36">
    <property type="entry name" value="DEFECTIVE PROBOSCIS EXTENSION RESPONSE 9, ISOFORM A"/>
    <property type="match status" value="1"/>
</dbReference>
<gene>
    <name evidence="4" type="ORF">E2C01_011240</name>
</gene>
<dbReference type="InterPro" id="IPR037448">
    <property type="entry name" value="Zig-8"/>
</dbReference>
<feature type="domain" description="Ig-like" evidence="3">
    <location>
        <begin position="42"/>
        <end position="122"/>
    </location>
</feature>
<dbReference type="InterPro" id="IPR036179">
    <property type="entry name" value="Ig-like_dom_sf"/>
</dbReference>
<protein>
    <recommendedName>
        <fullName evidence="3">Ig-like domain-containing protein</fullName>
    </recommendedName>
</protein>
<dbReference type="GO" id="GO:0050808">
    <property type="term" value="P:synapse organization"/>
    <property type="evidence" value="ECO:0007669"/>
    <property type="project" value="TreeGrafter"/>
</dbReference>
<keyword evidence="5" id="KW-1185">Reference proteome</keyword>
<proteinExistence type="predicted"/>
<evidence type="ECO:0000256" key="2">
    <source>
        <dbReference type="SAM" id="SignalP"/>
    </source>
</evidence>
<evidence type="ECO:0000313" key="5">
    <source>
        <dbReference type="Proteomes" id="UP000324222"/>
    </source>
</evidence>
<dbReference type="Proteomes" id="UP000324222">
    <property type="component" value="Unassembled WGS sequence"/>
</dbReference>
<dbReference type="PANTHER" id="PTHR23279">
    <property type="entry name" value="DEFECTIVE PROBOSCIS EXTENSION RESPONSE DPR -RELATED"/>
    <property type="match status" value="1"/>
</dbReference>
<accession>A0A5B7DAK3</accession>
<evidence type="ECO:0000256" key="1">
    <source>
        <dbReference type="SAM" id="Phobius"/>
    </source>
</evidence>
<evidence type="ECO:0000259" key="3">
    <source>
        <dbReference type="PROSITE" id="PS50835"/>
    </source>
</evidence>
<dbReference type="Gene3D" id="2.60.40.10">
    <property type="entry name" value="Immunoglobulins"/>
    <property type="match status" value="1"/>
</dbReference>
<keyword evidence="1" id="KW-1133">Transmembrane helix</keyword>